<evidence type="ECO:0000313" key="13">
    <source>
        <dbReference type="Proteomes" id="UP000241394"/>
    </source>
</evidence>
<evidence type="ECO:0000256" key="1">
    <source>
        <dbReference type="ARBA" id="ARBA00004123"/>
    </source>
</evidence>
<feature type="compositionally biased region" description="Low complexity" evidence="11">
    <location>
        <begin position="15"/>
        <end position="30"/>
    </location>
</feature>
<evidence type="ECO:0000313" key="12">
    <source>
        <dbReference type="EMBL" id="PSR87444.1"/>
    </source>
</evidence>
<dbReference type="GO" id="GO:0005737">
    <property type="term" value="C:cytoplasm"/>
    <property type="evidence" value="ECO:0007669"/>
    <property type="project" value="UniProtKB-SubCell"/>
</dbReference>
<dbReference type="Pfam" id="PF15264">
    <property type="entry name" value="TSSC4"/>
    <property type="match status" value="1"/>
</dbReference>
<evidence type="ECO:0000256" key="10">
    <source>
        <dbReference type="ARBA" id="ARBA00045970"/>
    </source>
</evidence>
<dbReference type="FunCoup" id="A0A2R6P8V6">
    <property type="interactions" value="1602"/>
</dbReference>
<dbReference type="Gramene" id="PSR87444">
    <property type="protein sequence ID" value="PSR87444"/>
    <property type="gene ID" value="CEY00_Acc30491"/>
</dbReference>
<keyword evidence="13" id="KW-1185">Reference proteome</keyword>
<dbReference type="AlphaFoldDB" id="A0A2R6P8V6"/>
<keyword evidence="5" id="KW-0507">mRNA processing</keyword>
<dbReference type="GO" id="GO:0005681">
    <property type="term" value="C:spliceosomal complex"/>
    <property type="evidence" value="ECO:0007669"/>
    <property type="project" value="UniProtKB-KW"/>
</dbReference>
<feature type="compositionally biased region" description="Basic and acidic residues" evidence="11">
    <location>
        <begin position="1"/>
        <end position="11"/>
    </location>
</feature>
<dbReference type="GO" id="GO:0006397">
    <property type="term" value="P:mRNA processing"/>
    <property type="evidence" value="ECO:0007669"/>
    <property type="project" value="UniProtKB-KW"/>
</dbReference>
<evidence type="ECO:0000256" key="2">
    <source>
        <dbReference type="ARBA" id="ARBA00004496"/>
    </source>
</evidence>
<dbReference type="Proteomes" id="UP000241394">
    <property type="component" value="Chromosome LG27"/>
</dbReference>
<dbReference type="InterPro" id="IPR029338">
    <property type="entry name" value="TSSC4"/>
</dbReference>
<sequence length="433" mass="48735">MEDSFRVRVDKAFGSLSSPSPSPSPSLSSLWCLTDKEIERREWSRERDGPDEAEPRPYPPNLDGFFANQQNLSSSSSSSSQSSKTVGLQDDDNNDSDVKVRLRQPHLDDEEWDIRSSIGLDSTLDLEEEEDAFDKVAIGSEKAGDRMYMRDITGCGTDDINFYDELPNTFNDVTRDPRANHMAAKLRLKEDAEAAGKFDSLQVSDTGQHDPHTQNNILEEGFNLKSILKRKENQTDPKAQKRVRFGSDCEEVASEGVKDLLMENRWTEEAKILQTAFLSQEYHGVPDYIRNPSKYTHYTFDSSSDIDEESNQKACIDFLNQLKRSNSKEQQPDDTAVDLPKSVTFTPKKKLGDAFMVKNGNQFGQKQEDVGKESIPQNGCPLIGIAAGEACESEVCAMEEDEPETVHGKSSRLRREGRQYRTKANPRLDVPIT</sequence>
<evidence type="ECO:0000256" key="11">
    <source>
        <dbReference type="SAM" id="MobiDB-lite"/>
    </source>
</evidence>
<organism evidence="12 13">
    <name type="scientific">Actinidia chinensis var. chinensis</name>
    <name type="common">Chinese soft-hair kiwi</name>
    <dbReference type="NCBI Taxonomy" id="1590841"/>
    <lineage>
        <taxon>Eukaryota</taxon>
        <taxon>Viridiplantae</taxon>
        <taxon>Streptophyta</taxon>
        <taxon>Embryophyta</taxon>
        <taxon>Tracheophyta</taxon>
        <taxon>Spermatophyta</taxon>
        <taxon>Magnoliopsida</taxon>
        <taxon>eudicotyledons</taxon>
        <taxon>Gunneridae</taxon>
        <taxon>Pentapetalae</taxon>
        <taxon>asterids</taxon>
        <taxon>Ericales</taxon>
        <taxon>Actinidiaceae</taxon>
        <taxon>Actinidia</taxon>
    </lineage>
</organism>
<comment type="function">
    <text evidence="10">Protein associated with the U5 snRNP, during its maturation and its post-splicing recycling and which is required for spliceosomal tri-snRNP complex assembly in the nucleus. Has a molecular sequestering activity and transiently hinders SNRNP200 binding sites for constitutive splicing factors that intervene later during the assembly of the spliceosome and splicing. Together with its molecular sequestering activity, may also function as a molecular adapter and placeholder, coordinating the assembly of the U5 snRNP and its association with the U4/U6 di-snRNP.</text>
</comment>
<keyword evidence="7" id="KW-0508">mRNA splicing</keyword>
<feature type="compositionally biased region" description="Low complexity" evidence="11">
    <location>
        <begin position="73"/>
        <end position="83"/>
    </location>
</feature>
<accession>A0A2R6P8V6</accession>
<dbReference type="OrthoDB" id="1906282at2759"/>
<dbReference type="OMA" id="MDESFRV"/>
<evidence type="ECO:0000256" key="8">
    <source>
        <dbReference type="ARBA" id="ARBA00023242"/>
    </source>
</evidence>
<dbReference type="InParanoid" id="A0A2R6P8V6"/>
<keyword evidence="8" id="KW-0539">Nucleus</keyword>
<feature type="region of interest" description="Disordered" evidence="11">
    <location>
        <begin position="398"/>
        <end position="433"/>
    </location>
</feature>
<comment type="caution">
    <text evidence="12">The sequence shown here is derived from an EMBL/GenBank/DDBJ whole genome shotgun (WGS) entry which is preliminary data.</text>
</comment>
<reference evidence="12 13" key="1">
    <citation type="submission" date="2017-07" db="EMBL/GenBank/DDBJ databases">
        <title>An improved, manually edited Actinidia chinensis var. chinensis (kiwifruit) genome highlights the challenges associated with draft genomes and gene prediction in plants.</title>
        <authorList>
            <person name="Pilkington S."/>
            <person name="Crowhurst R."/>
            <person name="Hilario E."/>
            <person name="Nardozza S."/>
            <person name="Fraser L."/>
            <person name="Peng Y."/>
            <person name="Gunaseelan K."/>
            <person name="Simpson R."/>
            <person name="Tahir J."/>
            <person name="Deroles S."/>
            <person name="Templeton K."/>
            <person name="Luo Z."/>
            <person name="Davy M."/>
            <person name="Cheng C."/>
            <person name="Mcneilage M."/>
            <person name="Scaglione D."/>
            <person name="Liu Y."/>
            <person name="Zhang Q."/>
            <person name="Datson P."/>
            <person name="De Silva N."/>
            <person name="Gardiner S."/>
            <person name="Bassett H."/>
            <person name="Chagne D."/>
            <person name="Mccallum J."/>
            <person name="Dzierzon H."/>
            <person name="Deng C."/>
            <person name="Wang Y.-Y."/>
            <person name="Barron N."/>
            <person name="Manako K."/>
            <person name="Bowen J."/>
            <person name="Foster T."/>
            <person name="Erridge Z."/>
            <person name="Tiffin H."/>
            <person name="Waite C."/>
            <person name="Davies K."/>
            <person name="Grierson E."/>
            <person name="Laing W."/>
            <person name="Kirk R."/>
            <person name="Chen X."/>
            <person name="Wood M."/>
            <person name="Montefiori M."/>
            <person name="Brummell D."/>
            <person name="Schwinn K."/>
            <person name="Catanach A."/>
            <person name="Fullerton C."/>
            <person name="Li D."/>
            <person name="Meiyalaghan S."/>
            <person name="Nieuwenhuizen N."/>
            <person name="Read N."/>
            <person name="Prakash R."/>
            <person name="Hunter D."/>
            <person name="Zhang H."/>
            <person name="Mckenzie M."/>
            <person name="Knabel M."/>
            <person name="Harris A."/>
            <person name="Allan A."/>
            <person name="Chen A."/>
            <person name="Janssen B."/>
            <person name="Plunkett B."/>
            <person name="Dwamena C."/>
            <person name="Voogd C."/>
            <person name="Leif D."/>
            <person name="Lafferty D."/>
            <person name="Souleyre E."/>
            <person name="Varkonyi-Gasic E."/>
            <person name="Gambi F."/>
            <person name="Hanley J."/>
            <person name="Yao J.-L."/>
            <person name="Cheung J."/>
            <person name="David K."/>
            <person name="Warren B."/>
            <person name="Marsh K."/>
            <person name="Snowden K."/>
            <person name="Lin-Wang K."/>
            <person name="Brian L."/>
            <person name="Martinez-Sanchez M."/>
            <person name="Wang M."/>
            <person name="Ileperuma N."/>
            <person name="Macnee N."/>
            <person name="Campin R."/>
            <person name="Mcatee P."/>
            <person name="Drummond R."/>
            <person name="Espley R."/>
            <person name="Ireland H."/>
            <person name="Wu R."/>
            <person name="Atkinson R."/>
            <person name="Karunairetnam S."/>
            <person name="Bulley S."/>
            <person name="Chunkath S."/>
            <person name="Hanley Z."/>
            <person name="Storey R."/>
            <person name="Thrimawithana A."/>
            <person name="Thomson S."/>
            <person name="David C."/>
            <person name="Testolin R."/>
        </authorList>
    </citation>
    <scope>NUCLEOTIDE SEQUENCE [LARGE SCALE GENOMIC DNA]</scope>
    <source>
        <strain evidence="13">cv. Red5</strain>
        <tissue evidence="12">Young leaf</tissue>
    </source>
</reference>
<dbReference type="STRING" id="1590841.A0A2R6P8V6"/>
<comment type="subcellular location">
    <subcellularLocation>
        <location evidence="2">Cytoplasm</location>
    </subcellularLocation>
    <subcellularLocation>
        <location evidence="1">Nucleus</location>
    </subcellularLocation>
</comment>
<gene>
    <name evidence="12" type="ORF">CEY00_Acc30491</name>
</gene>
<dbReference type="PANTHER" id="PTHR13445:SF3">
    <property type="entry name" value="U5 SMALL NUCLEAR RIBONUCLEOPROTEIN TSSC4"/>
    <property type="match status" value="1"/>
</dbReference>
<dbReference type="PANTHER" id="PTHR13445">
    <property type="entry name" value="TUMOR SUPPRESSING SUBTRANSFERABLE CANDIDATE 4 TSSC4"/>
    <property type="match status" value="1"/>
</dbReference>
<name>A0A2R6P8V6_ACTCC</name>
<feature type="compositionally biased region" description="Basic and acidic residues" evidence="11">
    <location>
        <begin position="34"/>
        <end position="55"/>
    </location>
</feature>
<dbReference type="EMBL" id="NKQK01000027">
    <property type="protein sequence ID" value="PSR87444.1"/>
    <property type="molecule type" value="Genomic_DNA"/>
</dbReference>
<evidence type="ECO:0000256" key="3">
    <source>
        <dbReference type="ARBA" id="ARBA00010362"/>
    </source>
</evidence>
<comment type="similarity">
    <text evidence="3">Belongs to the TSSC4 family.</text>
</comment>
<evidence type="ECO:0000256" key="5">
    <source>
        <dbReference type="ARBA" id="ARBA00022664"/>
    </source>
</evidence>
<evidence type="ECO:0000256" key="9">
    <source>
        <dbReference type="ARBA" id="ARBA00035304"/>
    </source>
</evidence>
<protein>
    <recommendedName>
        <fullName evidence="9">U5 small nuclear ribonucleoprotein TSSC4</fullName>
    </recommendedName>
</protein>
<reference evidence="13" key="2">
    <citation type="journal article" date="2018" name="BMC Genomics">
        <title>A manually annotated Actinidia chinensis var. chinensis (kiwifruit) genome highlights the challenges associated with draft genomes and gene prediction in plants.</title>
        <authorList>
            <person name="Pilkington S.M."/>
            <person name="Crowhurst R."/>
            <person name="Hilario E."/>
            <person name="Nardozza S."/>
            <person name="Fraser L."/>
            <person name="Peng Y."/>
            <person name="Gunaseelan K."/>
            <person name="Simpson R."/>
            <person name="Tahir J."/>
            <person name="Deroles S.C."/>
            <person name="Templeton K."/>
            <person name="Luo Z."/>
            <person name="Davy M."/>
            <person name="Cheng C."/>
            <person name="McNeilage M."/>
            <person name="Scaglione D."/>
            <person name="Liu Y."/>
            <person name="Zhang Q."/>
            <person name="Datson P."/>
            <person name="De Silva N."/>
            <person name="Gardiner S.E."/>
            <person name="Bassett H."/>
            <person name="Chagne D."/>
            <person name="McCallum J."/>
            <person name="Dzierzon H."/>
            <person name="Deng C."/>
            <person name="Wang Y.Y."/>
            <person name="Barron L."/>
            <person name="Manako K."/>
            <person name="Bowen J."/>
            <person name="Foster T.M."/>
            <person name="Erridge Z.A."/>
            <person name="Tiffin H."/>
            <person name="Waite C.N."/>
            <person name="Davies K.M."/>
            <person name="Grierson E.P."/>
            <person name="Laing W.A."/>
            <person name="Kirk R."/>
            <person name="Chen X."/>
            <person name="Wood M."/>
            <person name="Montefiori M."/>
            <person name="Brummell D.A."/>
            <person name="Schwinn K.E."/>
            <person name="Catanach A."/>
            <person name="Fullerton C."/>
            <person name="Li D."/>
            <person name="Meiyalaghan S."/>
            <person name="Nieuwenhuizen N."/>
            <person name="Read N."/>
            <person name="Prakash R."/>
            <person name="Hunter D."/>
            <person name="Zhang H."/>
            <person name="McKenzie M."/>
            <person name="Knabel M."/>
            <person name="Harris A."/>
            <person name="Allan A.C."/>
            <person name="Gleave A."/>
            <person name="Chen A."/>
            <person name="Janssen B.J."/>
            <person name="Plunkett B."/>
            <person name="Ampomah-Dwamena C."/>
            <person name="Voogd C."/>
            <person name="Leif D."/>
            <person name="Lafferty D."/>
            <person name="Souleyre E.J.F."/>
            <person name="Varkonyi-Gasic E."/>
            <person name="Gambi F."/>
            <person name="Hanley J."/>
            <person name="Yao J.L."/>
            <person name="Cheung J."/>
            <person name="David K.M."/>
            <person name="Warren B."/>
            <person name="Marsh K."/>
            <person name="Snowden K.C."/>
            <person name="Lin-Wang K."/>
            <person name="Brian L."/>
            <person name="Martinez-Sanchez M."/>
            <person name="Wang M."/>
            <person name="Ileperuma N."/>
            <person name="Macnee N."/>
            <person name="Campin R."/>
            <person name="McAtee P."/>
            <person name="Drummond R.S.M."/>
            <person name="Espley R.V."/>
            <person name="Ireland H.S."/>
            <person name="Wu R."/>
            <person name="Atkinson R.G."/>
            <person name="Karunairetnam S."/>
            <person name="Bulley S."/>
            <person name="Chunkath S."/>
            <person name="Hanley Z."/>
            <person name="Storey R."/>
            <person name="Thrimawithana A.H."/>
            <person name="Thomson S."/>
            <person name="David C."/>
            <person name="Testolin R."/>
            <person name="Huang H."/>
            <person name="Hellens R.P."/>
            <person name="Schaffer R.J."/>
        </authorList>
    </citation>
    <scope>NUCLEOTIDE SEQUENCE [LARGE SCALE GENOMIC DNA]</scope>
    <source>
        <strain evidence="13">cv. Red5</strain>
    </source>
</reference>
<proteinExistence type="inferred from homology"/>
<feature type="region of interest" description="Disordered" evidence="11">
    <location>
        <begin position="1"/>
        <end position="104"/>
    </location>
</feature>
<evidence type="ECO:0000256" key="6">
    <source>
        <dbReference type="ARBA" id="ARBA00022728"/>
    </source>
</evidence>
<evidence type="ECO:0000256" key="7">
    <source>
        <dbReference type="ARBA" id="ARBA00023187"/>
    </source>
</evidence>
<keyword evidence="4" id="KW-0963">Cytoplasm</keyword>
<keyword evidence="6" id="KW-0747">Spliceosome</keyword>
<dbReference type="GO" id="GO:0008380">
    <property type="term" value="P:RNA splicing"/>
    <property type="evidence" value="ECO:0007669"/>
    <property type="project" value="UniProtKB-KW"/>
</dbReference>
<evidence type="ECO:0000256" key="4">
    <source>
        <dbReference type="ARBA" id="ARBA00022490"/>
    </source>
</evidence>